<evidence type="ECO:0000313" key="2">
    <source>
        <dbReference type="EMBL" id="GER87349.1"/>
    </source>
</evidence>
<proteinExistence type="predicted"/>
<comment type="caution">
    <text evidence="2">The sequence shown here is derived from an EMBL/GenBank/DDBJ whole genome shotgun (WGS) entry which is preliminary data.</text>
</comment>
<evidence type="ECO:0000256" key="1">
    <source>
        <dbReference type="SAM" id="MobiDB-lite"/>
    </source>
</evidence>
<dbReference type="Proteomes" id="UP000326912">
    <property type="component" value="Unassembled WGS sequence"/>
</dbReference>
<keyword evidence="3" id="KW-1185">Reference proteome</keyword>
<sequence length="189" mass="19587">MCMVRTLFDKNKFTVGLLGLLLIIALLLLTGCGNSDAQSQNNGNSGGSTASQPTPTPTQSAGSTPTQVAGYGTAQGCPSDAVVTNAAKANVTVLSSNGNVPTVSAHTGDVVELRFPFGQRWGGPTAAPEGLTLQHPAGYALKSDKVCVWRFNADKAGTHQLHFSSRPICKPGAMCPMHIIDVPVTIVVK</sequence>
<protein>
    <submittedName>
        <fullName evidence="2">Uncharacterized protein</fullName>
    </submittedName>
</protein>
<gene>
    <name evidence="2" type="ORF">KDW_15110</name>
</gene>
<name>A0A5J4KME1_9CHLR</name>
<evidence type="ECO:0000313" key="3">
    <source>
        <dbReference type="Proteomes" id="UP000326912"/>
    </source>
</evidence>
<dbReference type="AlphaFoldDB" id="A0A5J4KME1"/>
<organism evidence="2 3">
    <name type="scientific">Dictyobacter vulcani</name>
    <dbReference type="NCBI Taxonomy" id="2607529"/>
    <lineage>
        <taxon>Bacteria</taxon>
        <taxon>Bacillati</taxon>
        <taxon>Chloroflexota</taxon>
        <taxon>Ktedonobacteria</taxon>
        <taxon>Ktedonobacterales</taxon>
        <taxon>Dictyobacteraceae</taxon>
        <taxon>Dictyobacter</taxon>
    </lineage>
</organism>
<dbReference type="EMBL" id="BKZW01000001">
    <property type="protein sequence ID" value="GER87349.1"/>
    <property type="molecule type" value="Genomic_DNA"/>
</dbReference>
<feature type="compositionally biased region" description="Low complexity" evidence="1">
    <location>
        <begin position="47"/>
        <end position="67"/>
    </location>
</feature>
<feature type="region of interest" description="Disordered" evidence="1">
    <location>
        <begin position="38"/>
        <end position="70"/>
    </location>
</feature>
<dbReference type="PROSITE" id="PS51257">
    <property type="entry name" value="PROKAR_LIPOPROTEIN"/>
    <property type="match status" value="1"/>
</dbReference>
<accession>A0A5J4KME1</accession>
<reference evidence="2 3" key="1">
    <citation type="submission" date="2019-10" db="EMBL/GenBank/DDBJ databases">
        <title>Dictyobacter vulcani sp. nov., within the class Ktedonobacteria, isolated from soil of volcanic Mt. Zao.</title>
        <authorList>
            <person name="Zheng Y."/>
            <person name="Wang C.M."/>
            <person name="Sakai Y."/>
            <person name="Abe K."/>
            <person name="Yokota A."/>
            <person name="Yabe S."/>
        </authorList>
    </citation>
    <scope>NUCLEOTIDE SEQUENCE [LARGE SCALE GENOMIC DNA]</scope>
    <source>
        <strain evidence="2 3">W12</strain>
    </source>
</reference>